<evidence type="ECO:0000313" key="5">
    <source>
        <dbReference type="Proteomes" id="UP001188597"/>
    </source>
</evidence>
<dbReference type="InterPro" id="IPR000916">
    <property type="entry name" value="Bet_v_I/MLP"/>
</dbReference>
<accession>A0AA88WTE8</accession>
<dbReference type="InterPro" id="IPR023393">
    <property type="entry name" value="START-like_dom_sf"/>
</dbReference>
<dbReference type="GO" id="GO:0009738">
    <property type="term" value="P:abscisic acid-activated signaling pathway"/>
    <property type="evidence" value="ECO:0007669"/>
    <property type="project" value="TreeGrafter"/>
</dbReference>
<dbReference type="GO" id="GO:0009820">
    <property type="term" value="P:alkaloid metabolic process"/>
    <property type="evidence" value="ECO:0007669"/>
    <property type="project" value="UniProtKB-KW"/>
</dbReference>
<dbReference type="AlphaFoldDB" id="A0AA88WTE8"/>
<dbReference type="PANTHER" id="PTHR31213">
    <property type="entry name" value="OS08G0374000 PROTEIN-RELATED"/>
    <property type="match status" value="1"/>
</dbReference>
<comment type="caution">
    <text evidence="4">The sequence shown here is derived from an EMBL/GenBank/DDBJ whole genome shotgun (WGS) entry which is preliminary data.</text>
</comment>
<proteinExistence type="inferred from homology"/>
<keyword evidence="5" id="KW-1185">Reference proteome</keyword>
<sequence length="155" mass="16904">MKIFGAVSAEMNVDVPASSAWKLYGTLELTKITVPKYLASVEVVQGDGGEGTIAKLTPLTGSAYCEKFTKVDNENLVKETEIVEGGFLDLGFNLYRVRFENIKTGENSCITRTTIEYYVKEESVANISDVNIVPSINIMKDVASYLTANDGKSSN</sequence>
<dbReference type="GO" id="GO:0006952">
    <property type="term" value="P:defense response"/>
    <property type="evidence" value="ECO:0007669"/>
    <property type="project" value="InterPro"/>
</dbReference>
<evidence type="ECO:0000259" key="3">
    <source>
        <dbReference type="Pfam" id="PF00407"/>
    </source>
</evidence>
<feature type="domain" description="Bet v I/Major latex protein" evidence="3">
    <location>
        <begin position="10"/>
        <end position="148"/>
    </location>
</feature>
<evidence type="ECO:0000256" key="1">
    <source>
        <dbReference type="ARBA" id="ARBA00009744"/>
    </source>
</evidence>
<evidence type="ECO:0000256" key="2">
    <source>
        <dbReference type="ARBA" id="ARBA00022589"/>
    </source>
</evidence>
<evidence type="ECO:0000313" key="4">
    <source>
        <dbReference type="EMBL" id="KAK3033672.1"/>
    </source>
</evidence>
<dbReference type="SUPFAM" id="SSF55961">
    <property type="entry name" value="Bet v1-like"/>
    <property type="match status" value="1"/>
</dbReference>
<organism evidence="4 5">
    <name type="scientific">Escallonia herrerae</name>
    <dbReference type="NCBI Taxonomy" id="1293975"/>
    <lineage>
        <taxon>Eukaryota</taxon>
        <taxon>Viridiplantae</taxon>
        <taxon>Streptophyta</taxon>
        <taxon>Embryophyta</taxon>
        <taxon>Tracheophyta</taxon>
        <taxon>Spermatophyta</taxon>
        <taxon>Magnoliopsida</taxon>
        <taxon>eudicotyledons</taxon>
        <taxon>Gunneridae</taxon>
        <taxon>Pentapetalae</taxon>
        <taxon>asterids</taxon>
        <taxon>campanulids</taxon>
        <taxon>Escalloniales</taxon>
        <taxon>Escalloniaceae</taxon>
        <taxon>Escallonia</taxon>
    </lineage>
</organism>
<dbReference type="GO" id="GO:0038023">
    <property type="term" value="F:signaling receptor activity"/>
    <property type="evidence" value="ECO:0007669"/>
    <property type="project" value="TreeGrafter"/>
</dbReference>
<dbReference type="EMBL" id="JAVXUP010000226">
    <property type="protein sequence ID" value="KAK3033672.1"/>
    <property type="molecule type" value="Genomic_DNA"/>
</dbReference>
<reference evidence="4" key="1">
    <citation type="submission" date="2022-12" db="EMBL/GenBank/DDBJ databases">
        <title>Draft genome assemblies for two species of Escallonia (Escalloniales).</title>
        <authorList>
            <person name="Chanderbali A."/>
            <person name="Dervinis C."/>
            <person name="Anghel I."/>
            <person name="Soltis D."/>
            <person name="Soltis P."/>
            <person name="Zapata F."/>
        </authorList>
    </citation>
    <scope>NUCLEOTIDE SEQUENCE</scope>
    <source>
        <strain evidence="4">UCBG64.0493</strain>
        <tissue evidence="4">Leaf</tissue>
    </source>
</reference>
<dbReference type="Proteomes" id="UP001188597">
    <property type="component" value="Unassembled WGS sequence"/>
</dbReference>
<dbReference type="PANTHER" id="PTHR31213:SF19">
    <property type="entry name" value="BET V I_MAJOR LATEX PROTEIN DOMAIN-CONTAINING PROTEIN"/>
    <property type="match status" value="1"/>
</dbReference>
<protein>
    <recommendedName>
        <fullName evidence="3">Bet v I/Major latex protein domain-containing protein</fullName>
    </recommendedName>
</protein>
<dbReference type="Gene3D" id="3.30.530.20">
    <property type="match status" value="1"/>
</dbReference>
<comment type="similarity">
    <text evidence="1">Belongs to the BetVI family.</text>
</comment>
<dbReference type="GO" id="GO:0005634">
    <property type="term" value="C:nucleus"/>
    <property type="evidence" value="ECO:0007669"/>
    <property type="project" value="TreeGrafter"/>
</dbReference>
<dbReference type="InterPro" id="IPR050279">
    <property type="entry name" value="Plant_def-hormone_signal"/>
</dbReference>
<dbReference type="Pfam" id="PF00407">
    <property type="entry name" value="Bet_v_1"/>
    <property type="match status" value="1"/>
</dbReference>
<name>A0AA88WTE8_9ASTE</name>
<dbReference type="GO" id="GO:0005737">
    <property type="term" value="C:cytoplasm"/>
    <property type="evidence" value="ECO:0007669"/>
    <property type="project" value="TreeGrafter"/>
</dbReference>
<dbReference type="GO" id="GO:0010427">
    <property type="term" value="F:abscisic acid binding"/>
    <property type="evidence" value="ECO:0007669"/>
    <property type="project" value="TreeGrafter"/>
</dbReference>
<dbReference type="GO" id="GO:0004864">
    <property type="term" value="F:protein phosphatase inhibitor activity"/>
    <property type="evidence" value="ECO:0007669"/>
    <property type="project" value="TreeGrafter"/>
</dbReference>
<gene>
    <name evidence="4" type="ORF">RJ639_034551</name>
</gene>
<keyword evidence="2" id="KW-0017">Alkaloid metabolism</keyword>